<evidence type="ECO:0000256" key="7">
    <source>
        <dbReference type="ARBA" id="ARBA00022679"/>
    </source>
</evidence>
<keyword evidence="8 17" id="KW-0812">Transmembrane</keyword>
<sequence>MKIRWKGMGLRLALAMAMLSLTTLIVSALSSYTFSDINTRLEHLNNTDLKALDYAAKLNDKVRLIISTAPLLGTADSNVARNRAMDDINQAIGEMNQVMVQFPDYHAYFKDVITQIGNSLSLLFQSEAQSEQLSSQLNFLLEGLFPLLELAGESLDELSAQDKASIDYATFRSLLYYQSGLAEKLYNDNSFNELDDTIQRLESIGDQWWEIWKSSPISLQNPTLDDQLTVIHNLTSRGGRLFALKDEIIDRQYQQQFFLENSNTHLHQLAVQIERYTNTVNSDIDRSLNTARHSLAANQRIALFFSLISVAAAIAVSWFYVQRNILQRIRQLQMNMKAISSGHLLTPVAISGGDEVTEMAKDLQFFQQTAIEVEQTNKRLEQEVIERTNAERKLRSTQDELIQAGKLAALGELSVGITHEINQPLTAATSHVRSAKLWLDKNSPEKAITNLEKIQVLLAKTASITKHLRAFARKSDGHMEKVELKRTISDAIQLLESRTPSNIIKVKDLPDVMVSANAIRLEQVFVNILGNALDAVSTTPEPDISISGSLSENGDVVVSVRDNGSGIKESEIPHIFDPFYTNKETGDGLGLGLSIAYNIIKDFGGSISADSNQTTGTTFTLTLRHQ</sequence>
<evidence type="ECO:0000256" key="14">
    <source>
        <dbReference type="ARBA" id="ARBA00023136"/>
    </source>
</evidence>
<name>A0AAV2VNK4_9VIBR</name>
<keyword evidence="11" id="KW-0067">ATP-binding</keyword>
<evidence type="ECO:0000256" key="15">
    <source>
        <dbReference type="ARBA" id="ARBA00073143"/>
    </source>
</evidence>
<dbReference type="InterPro" id="IPR036890">
    <property type="entry name" value="HATPase_C_sf"/>
</dbReference>
<reference evidence="20 21" key="1">
    <citation type="journal article" date="2013" name="ISME J.">
        <title>Comparative genomics of pathogenic lineages of Vibrio nigripulchritudo identifies virulence-associated traits.</title>
        <authorList>
            <person name="Goudenege D."/>
            <person name="Labreuche Y."/>
            <person name="Krin E."/>
            <person name="Ansquer D."/>
            <person name="Mangenot S."/>
            <person name="Calteau A."/>
            <person name="Medigue C."/>
            <person name="Mazel D."/>
            <person name="Polz M.F."/>
            <person name="Le Roux F."/>
        </authorList>
    </citation>
    <scope>NUCLEOTIDE SEQUENCE [LARGE SCALE GENOMIC DNA]</scope>
    <source>
        <strain evidence="20 21">SOn1</strain>
    </source>
</reference>
<evidence type="ECO:0000256" key="9">
    <source>
        <dbReference type="ARBA" id="ARBA00022741"/>
    </source>
</evidence>
<dbReference type="AlphaFoldDB" id="A0AAV2VNK4"/>
<dbReference type="Pfam" id="PF00672">
    <property type="entry name" value="HAMP"/>
    <property type="match status" value="1"/>
</dbReference>
<feature type="transmembrane region" description="Helical" evidence="17">
    <location>
        <begin position="301"/>
        <end position="321"/>
    </location>
</feature>
<dbReference type="Gene3D" id="3.30.565.10">
    <property type="entry name" value="Histidine kinase-like ATPase, C-terminal domain"/>
    <property type="match status" value="1"/>
</dbReference>
<dbReference type="SMART" id="SM00387">
    <property type="entry name" value="HATPase_c"/>
    <property type="match status" value="1"/>
</dbReference>
<feature type="coiled-coil region" evidence="16">
    <location>
        <begin position="363"/>
        <end position="400"/>
    </location>
</feature>
<protein>
    <recommendedName>
        <fullName evidence="15">C4-dicarboxylate transport sensor protein DctB</fullName>
        <ecNumber evidence="3">2.7.13.3</ecNumber>
    </recommendedName>
</protein>
<dbReference type="InterPro" id="IPR036097">
    <property type="entry name" value="HisK_dim/P_sf"/>
</dbReference>
<evidence type="ECO:0000256" key="6">
    <source>
        <dbReference type="ARBA" id="ARBA00022553"/>
    </source>
</evidence>
<dbReference type="Pfam" id="PF02518">
    <property type="entry name" value="HATPase_c"/>
    <property type="match status" value="1"/>
</dbReference>
<dbReference type="Proteomes" id="UP000018211">
    <property type="component" value="Unassembled WGS sequence"/>
</dbReference>
<dbReference type="FunFam" id="1.10.287.130:FF:000049">
    <property type="entry name" value="C4-dicarboxylate transport sensor protein DctB"/>
    <property type="match status" value="1"/>
</dbReference>
<dbReference type="CDD" id="cd06225">
    <property type="entry name" value="HAMP"/>
    <property type="match status" value="1"/>
</dbReference>
<evidence type="ECO:0000256" key="1">
    <source>
        <dbReference type="ARBA" id="ARBA00000085"/>
    </source>
</evidence>
<dbReference type="SMART" id="SM00304">
    <property type="entry name" value="HAMP"/>
    <property type="match status" value="1"/>
</dbReference>
<dbReference type="InterPro" id="IPR005467">
    <property type="entry name" value="His_kinase_dom"/>
</dbReference>
<dbReference type="RefSeq" id="WP_022611292.1">
    <property type="nucleotide sequence ID" value="NZ_LK391965.1"/>
</dbReference>
<evidence type="ECO:0000256" key="10">
    <source>
        <dbReference type="ARBA" id="ARBA00022777"/>
    </source>
</evidence>
<comment type="caution">
    <text evidence="20">The sequence shown here is derived from an EMBL/GenBank/DDBJ whole genome shotgun (WGS) entry which is preliminary data.</text>
</comment>
<evidence type="ECO:0000259" key="19">
    <source>
        <dbReference type="PROSITE" id="PS50885"/>
    </source>
</evidence>
<dbReference type="EC" id="2.7.13.3" evidence="3"/>
<evidence type="ECO:0000256" key="3">
    <source>
        <dbReference type="ARBA" id="ARBA00012438"/>
    </source>
</evidence>
<evidence type="ECO:0000256" key="12">
    <source>
        <dbReference type="ARBA" id="ARBA00022989"/>
    </source>
</evidence>
<evidence type="ECO:0000259" key="18">
    <source>
        <dbReference type="PROSITE" id="PS50109"/>
    </source>
</evidence>
<dbReference type="PANTHER" id="PTHR43065">
    <property type="entry name" value="SENSOR HISTIDINE KINASE"/>
    <property type="match status" value="1"/>
</dbReference>
<dbReference type="InterPro" id="IPR003594">
    <property type="entry name" value="HATPase_dom"/>
</dbReference>
<keyword evidence="5" id="KW-0997">Cell inner membrane</keyword>
<keyword evidence="14 17" id="KW-0472">Membrane</keyword>
<evidence type="ECO:0000256" key="8">
    <source>
        <dbReference type="ARBA" id="ARBA00022692"/>
    </source>
</evidence>
<keyword evidence="6" id="KW-0597">Phosphoprotein</keyword>
<keyword evidence="7" id="KW-0808">Transferase</keyword>
<dbReference type="Gene3D" id="1.10.287.130">
    <property type="match status" value="1"/>
</dbReference>
<comment type="catalytic activity">
    <reaction evidence="1">
        <text>ATP + protein L-histidine = ADP + protein N-phospho-L-histidine.</text>
        <dbReference type="EC" id="2.7.13.3"/>
    </reaction>
</comment>
<evidence type="ECO:0000256" key="2">
    <source>
        <dbReference type="ARBA" id="ARBA00004429"/>
    </source>
</evidence>
<evidence type="ECO:0000256" key="16">
    <source>
        <dbReference type="SAM" id="Coils"/>
    </source>
</evidence>
<keyword evidence="10 20" id="KW-0418">Kinase</keyword>
<dbReference type="PROSITE" id="PS50885">
    <property type="entry name" value="HAMP"/>
    <property type="match status" value="1"/>
</dbReference>
<evidence type="ECO:0000256" key="17">
    <source>
        <dbReference type="SAM" id="Phobius"/>
    </source>
</evidence>
<dbReference type="SUPFAM" id="SSF55874">
    <property type="entry name" value="ATPase domain of HSP90 chaperone/DNA topoisomerase II/histidine kinase"/>
    <property type="match status" value="1"/>
</dbReference>
<dbReference type="EMBL" id="CAOF01000074">
    <property type="protein sequence ID" value="CCO46031.1"/>
    <property type="molecule type" value="Genomic_DNA"/>
</dbReference>
<keyword evidence="4" id="KW-1003">Cell membrane</keyword>
<accession>A0AAV2VNK4</accession>
<comment type="subcellular location">
    <subcellularLocation>
        <location evidence="2">Cell inner membrane</location>
        <topology evidence="2">Multi-pass membrane protein</topology>
    </subcellularLocation>
</comment>
<dbReference type="PROSITE" id="PS50109">
    <property type="entry name" value="HIS_KIN"/>
    <property type="match status" value="1"/>
</dbReference>
<dbReference type="InterPro" id="IPR004358">
    <property type="entry name" value="Sig_transdc_His_kin-like_C"/>
</dbReference>
<feature type="domain" description="Histidine kinase" evidence="18">
    <location>
        <begin position="416"/>
        <end position="626"/>
    </location>
</feature>
<evidence type="ECO:0000256" key="11">
    <source>
        <dbReference type="ARBA" id="ARBA00022840"/>
    </source>
</evidence>
<dbReference type="Gene3D" id="6.10.340.10">
    <property type="match status" value="1"/>
</dbReference>
<keyword evidence="9" id="KW-0547">Nucleotide-binding</keyword>
<feature type="domain" description="HAMP" evidence="19">
    <location>
        <begin position="323"/>
        <end position="375"/>
    </location>
</feature>
<dbReference type="SUPFAM" id="SSF47384">
    <property type="entry name" value="Homodimeric domain of signal transducing histidine kinase"/>
    <property type="match status" value="1"/>
</dbReference>
<evidence type="ECO:0000256" key="5">
    <source>
        <dbReference type="ARBA" id="ARBA00022519"/>
    </source>
</evidence>
<gene>
    <name evidence="20" type="ORF">VIBNISOn1_1650008</name>
</gene>
<dbReference type="PANTHER" id="PTHR43065:SF46">
    <property type="entry name" value="C4-DICARBOXYLATE TRANSPORT SENSOR PROTEIN DCTB"/>
    <property type="match status" value="1"/>
</dbReference>
<evidence type="ECO:0000313" key="20">
    <source>
        <dbReference type="EMBL" id="CCO46031.1"/>
    </source>
</evidence>
<proteinExistence type="predicted"/>
<dbReference type="InterPro" id="IPR003660">
    <property type="entry name" value="HAMP_dom"/>
</dbReference>
<dbReference type="PRINTS" id="PR00344">
    <property type="entry name" value="BCTRLSENSOR"/>
</dbReference>
<evidence type="ECO:0000256" key="4">
    <source>
        <dbReference type="ARBA" id="ARBA00022475"/>
    </source>
</evidence>
<evidence type="ECO:0000256" key="13">
    <source>
        <dbReference type="ARBA" id="ARBA00023012"/>
    </source>
</evidence>
<keyword evidence="13" id="KW-0902">Two-component regulatory system</keyword>
<keyword evidence="16" id="KW-0175">Coiled coil</keyword>
<dbReference type="GO" id="GO:0000155">
    <property type="term" value="F:phosphorelay sensor kinase activity"/>
    <property type="evidence" value="ECO:0007669"/>
    <property type="project" value="InterPro"/>
</dbReference>
<organism evidence="20 21">
    <name type="scientific">Vibrio nigripulchritudo SOn1</name>
    <dbReference type="NCBI Taxonomy" id="1238450"/>
    <lineage>
        <taxon>Bacteria</taxon>
        <taxon>Pseudomonadati</taxon>
        <taxon>Pseudomonadota</taxon>
        <taxon>Gammaproteobacteria</taxon>
        <taxon>Vibrionales</taxon>
        <taxon>Vibrionaceae</taxon>
        <taxon>Vibrio</taxon>
    </lineage>
</organism>
<dbReference type="GO" id="GO:0005524">
    <property type="term" value="F:ATP binding"/>
    <property type="evidence" value="ECO:0007669"/>
    <property type="project" value="UniProtKB-KW"/>
</dbReference>
<evidence type="ECO:0000313" key="21">
    <source>
        <dbReference type="Proteomes" id="UP000018211"/>
    </source>
</evidence>
<keyword evidence="12 17" id="KW-1133">Transmembrane helix</keyword>
<dbReference type="GO" id="GO:0005886">
    <property type="term" value="C:plasma membrane"/>
    <property type="evidence" value="ECO:0007669"/>
    <property type="project" value="UniProtKB-SubCell"/>
</dbReference>